<evidence type="ECO:0000256" key="1">
    <source>
        <dbReference type="ARBA" id="ARBA00004173"/>
    </source>
</evidence>
<evidence type="ECO:0000256" key="5">
    <source>
        <dbReference type="ARBA" id="ARBA00012584"/>
    </source>
</evidence>
<dbReference type="Pfam" id="PF01300">
    <property type="entry name" value="Sua5_yciO_yrdC"/>
    <property type="match status" value="1"/>
</dbReference>
<evidence type="ECO:0000256" key="12">
    <source>
        <dbReference type="ARBA" id="ARBA00023136"/>
    </source>
</evidence>
<protein>
    <recommendedName>
        <fullName evidence="6">Threonylcarbamoyl-AMP synthase</fullName>
        <ecNumber evidence="5">2.7.7.87</ecNumber>
    </recommendedName>
</protein>
<dbReference type="AlphaFoldDB" id="A0A1Y9H9F2"/>
<evidence type="ECO:0000256" key="2">
    <source>
        <dbReference type="ARBA" id="ARBA00004202"/>
    </source>
</evidence>
<keyword evidence="10" id="KW-0809">Transit peptide</keyword>
<evidence type="ECO:0000259" key="16">
    <source>
        <dbReference type="PROSITE" id="PS51163"/>
    </source>
</evidence>
<evidence type="ECO:0000256" key="9">
    <source>
        <dbReference type="ARBA" id="ARBA00022679"/>
    </source>
</evidence>
<sequence length="248" mass="27372">MCFFNRCFVICAKVKPLFLLNATTRFQSTFAMRETVIRTTNAAAVQKAVHFLRQGKVIALPTDTVYGLACSAVNKKAVRQLYVIKERDELKPVAICVATIQDLKHWGEADHLQEELLHELLPGAVTIVVRKSSRLNNHELVPGESKIGIRITNSEFIQDVCAAFGSPVALTSANKSSSQSTLNVREFKNLWHQLGAVFDGGQLGQSEKQRAASTVIDLSVPGKYTIIRAGVAVEKTISVVQKYNIYPD</sequence>
<comment type="subunit">
    <text evidence="15">Interacts with RSC1A1.</text>
</comment>
<dbReference type="GO" id="GO:0006450">
    <property type="term" value="P:regulation of translational fidelity"/>
    <property type="evidence" value="ECO:0007669"/>
    <property type="project" value="TreeGrafter"/>
</dbReference>
<proteinExistence type="inferred from homology"/>
<dbReference type="GO" id="GO:0005886">
    <property type="term" value="C:plasma membrane"/>
    <property type="evidence" value="ECO:0007669"/>
    <property type="project" value="UniProtKB-SubCell"/>
</dbReference>
<evidence type="ECO:0000256" key="10">
    <source>
        <dbReference type="ARBA" id="ARBA00022946"/>
    </source>
</evidence>
<evidence type="ECO:0000256" key="14">
    <source>
        <dbReference type="ARBA" id="ARBA00058524"/>
    </source>
</evidence>
<dbReference type="VEuPathDB" id="VectorBase:AFAF021624"/>
<keyword evidence="12" id="KW-0472">Membrane</keyword>
<keyword evidence="7" id="KW-1003">Cell membrane</keyword>
<dbReference type="PANTHER" id="PTHR17490:SF10">
    <property type="entry name" value="THREONYLCARBAMOYL-AMP SYNTHASE"/>
    <property type="match status" value="1"/>
</dbReference>
<reference evidence="18" key="1">
    <citation type="submission" date="2014-01" db="EMBL/GenBank/DDBJ databases">
        <title>The Genome Sequence of Anopheles farauti FAR1 (V2).</title>
        <authorList>
            <consortium name="The Broad Institute Genomics Platform"/>
            <person name="Neafsey D.E."/>
            <person name="Besansky N."/>
            <person name="Howell P."/>
            <person name="Walton C."/>
            <person name="Young S.K."/>
            <person name="Zeng Q."/>
            <person name="Gargeya S."/>
            <person name="Fitzgerald M."/>
            <person name="Haas B."/>
            <person name="Abouelleil A."/>
            <person name="Allen A.W."/>
            <person name="Alvarado L."/>
            <person name="Arachchi H.M."/>
            <person name="Berlin A.M."/>
            <person name="Chapman S.B."/>
            <person name="Gainer-Dewar J."/>
            <person name="Goldberg J."/>
            <person name="Griggs A."/>
            <person name="Gujja S."/>
            <person name="Hansen M."/>
            <person name="Howarth C."/>
            <person name="Imamovic A."/>
            <person name="Ireland A."/>
            <person name="Larimer J."/>
            <person name="McCowan C."/>
            <person name="Murphy C."/>
            <person name="Pearson M."/>
            <person name="Poon T.W."/>
            <person name="Priest M."/>
            <person name="Roberts A."/>
            <person name="Saif S."/>
            <person name="Shea T."/>
            <person name="Sisk P."/>
            <person name="Sykes S."/>
            <person name="Wortman J."/>
            <person name="Nusbaum C."/>
            <person name="Birren B."/>
        </authorList>
    </citation>
    <scope>NUCLEOTIDE SEQUENCE [LARGE SCALE GENOMIC DNA]</scope>
    <source>
        <strain evidence="18">FAR1</strain>
    </source>
</reference>
<evidence type="ECO:0000256" key="6">
    <source>
        <dbReference type="ARBA" id="ARBA00015492"/>
    </source>
</evidence>
<dbReference type="EnsemblMetazoa" id="AFAF021624-RA">
    <property type="protein sequence ID" value="AFAF021624-PA"/>
    <property type="gene ID" value="AFAF021624"/>
</dbReference>
<dbReference type="InterPro" id="IPR017945">
    <property type="entry name" value="DHBP_synth_RibB-like_a/b_dom"/>
</dbReference>
<comment type="function">
    <text evidence="14">Cytoplasmic and mitochondrial threonylcarbamoyl-AMP synthase required for the formation of a threonylcarbamoyl group on adenosine at position 37 (t(6)A37) in tRNAs that read codons beginning with adenine. Catalyzes the conversion of L-threonine, HCO(3)(-)/CO(2) and ATP to give threonylcarbamoyl-AMP (TC-AMP) as the acyladenylate intermediate, with the release of diphosphate. Participates in t(6)A37 formation in cytoplasmic and mitochondrial tRNAs. May regulate the activity of some transporters.</text>
</comment>
<dbReference type="EC" id="2.7.7.87" evidence="5"/>
<accession>A0A1Y9H9F2</accession>
<name>A0A1Y9H9F2_9DIPT</name>
<dbReference type="InterPro" id="IPR006070">
    <property type="entry name" value="Sua5-like_dom"/>
</dbReference>
<dbReference type="GO" id="GO:0005739">
    <property type="term" value="C:mitochondrion"/>
    <property type="evidence" value="ECO:0007669"/>
    <property type="project" value="UniProtKB-SubCell"/>
</dbReference>
<organism evidence="17 18">
    <name type="scientific">Anopheles farauti</name>
    <dbReference type="NCBI Taxonomy" id="69004"/>
    <lineage>
        <taxon>Eukaryota</taxon>
        <taxon>Metazoa</taxon>
        <taxon>Ecdysozoa</taxon>
        <taxon>Arthropoda</taxon>
        <taxon>Hexapoda</taxon>
        <taxon>Insecta</taxon>
        <taxon>Pterygota</taxon>
        <taxon>Neoptera</taxon>
        <taxon>Endopterygota</taxon>
        <taxon>Diptera</taxon>
        <taxon>Nematocera</taxon>
        <taxon>Culicoidea</taxon>
        <taxon>Culicidae</taxon>
        <taxon>Anophelinae</taxon>
        <taxon>Anopheles</taxon>
    </lineage>
</organism>
<dbReference type="SUPFAM" id="SSF55821">
    <property type="entry name" value="YrdC/RibB"/>
    <property type="match status" value="1"/>
</dbReference>
<dbReference type="GO" id="GO:0061710">
    <property type="term" value="F:L-threonylcarbamoyladenylate synthase"/>
    <property type="evidence" value="ECO:0007669"/>
    <property type="project" value="UniProtKB-EC"/>
</dbReference>
<evidence type="ECO:0000256" key="4">
    <source>
        <dbReference type="ARBA" id="ARBA00007663"/>
    </source>
</evidence>
<dbReference type="PANTHER" id="PTHR17490">
    <property type="entry name" value="SUA5"/>
    <property type="match status" value="1"/>
</dbReference>
<keyword evidence="11" id="KW-0496">Mitochondrion</keyword>
<dbReference type="GO" id="GO:0003725">
    <property type="term" value="F:double-stranded RNA binding"/>
    <property type="evidence" value="ECO:0007669"/>
    <property type="project" value="InterPro"/>
</dbReference>
<feature type="domain" description="YrdC-like" evidence="16">
    <location>
        <begin position="42"/>
        <end position="232"/>
    </location>
</feature>
<evidence type="ECO:0000256" key="13">
    <source>
        <dbReference type="ARBA" id="ARBA00048366"/>
    </source>
</evidence>
<evidence type="ECO:0000313" key="17">
    <source>
        <dbReference type="EnsemblMetazoa" id="AFAF021624-PA"/>
    </source>
</evidence>
<dbReference type="Gene3D" id="3.90.870.10">
    <property type="entry name" value="DHBP synthase"/>
    <property type="match status" value="1"/>
</dbReference>
<evidence type="ECO:0000256" key="8">
    <source>
        <dbReference type="ARBA" id="ARBA00022490"/>
    </source>
</evidence>
<evidence type="ECO:0000256" key="15">
    <source>
        <dbReference type="ARBA" id="ARBA00063146"/>
    </source>
</evidence>
<dbReference type="InterPro" id="IPR050156">
    <property type="entry name" value="TC-AMP_synthase_SUA5"/>
</dbReference>
<evidence type="ECO:0000256" key="7">
    <source>
        <dbReference type="ARBA" id="ARBA00022475"/>
    </source>
</evidence>
<dbReference type="FunFam" id="3.90.870.10:FF:000007">
    <property type="entry name" value="YrdC N6-threonylcarbamoyltransferase domain containing"/>
    <property type="match status" value="1"/>
</dbReference>
<comment type="subcellular location">
    <subcellularLocation>
        <location evidence="2">Cell membrane</location>
        <topology evidence="2">Peripheral membrane protein</topology>
    </subcellularLocation>
    <subcellularLocation>
        <location evidence="3">Cytoplasm</location>
    </subcellularLocation>
    <subcellularLocation>
        <location evidence="1">Mitochondrion</location>
    </subcellularLocation>
</comment>
<evidence type="ECO:0000313" key="18">
    <source>
        <dbReference type="Proteomes" id="UP000075886"/>
    </source>
</evidence>
<comment type="similarity">
    <text evidence="4">Belongs to the SUA5 family.</text>
</comment>
<dbReference type="NCBIfam" id="TIGR00057">
    <property type="entry name" value="L-threonylcarbamoyladenylate synthase"/>
    <property type="match status" value="1"/>
</dbReference>
<keyword evidence="8" id="KW-0963">Cytoplasm</keyword>
<dbReference type="STRING" id="69004.A0A1Y9H9F2"/>
<dbReference type="GO" id="GO:0000049">
    <property type="term" value="F:tRNA binding"/>
    <property type="evidence" value="ECO:0007669"/>
    <property type="project" value="TreeGrafter"/>
</dbReference>
<evidence type="ECO:0000256" key="11">
    <source>
        <dbReference type="ARBA" id="ARBA00023128"/>
    </source>
</evidence>
<dbReference type="Proteomes" id="UP000075886">
    <property type="component" value="Unassembled WGS sequence"/>
</dbReference>
<keyword evidence="9" id="KW-0808">Transferase</keyword>
<evidence type="ECO:0000256" key="3">
    <source>
        <dbReference type="ARBA" id="ARBA00004496"/>
    </source>
</evidence>
<dbReference type="PROSITE" id="PS51163">
    <property type="entry name" value="YRDC"/>
    <property type="match status" value="1"/>
</dbReference>
<reference evidence="17" key="2">
    <citation type="submission" date="2020-05" db="UniProtKB">
        <authorList>
            <consortium name="EnsemblMetazoa"/>
        </authorList>
    </citation>
    <scope>IDENTIFICATION</scope>
    <source>
        <strain evidence="17">FAR1</strain>
    </source>
</reference>
<dbReference type="EMBL" id="AXCN02000386">
    <property type="status" value="NOT_ANNOTATED_CDS"/>
    <property type="molecule type" value="Genomic_DNA"/>
</dbReference>
<comment type="catalytic activity">
    <reaction evidence="13">
        <text>L-threonine + hydrogencarbonate + ATP = L-threonylcarbamoyladenylate + diphosphate + H2O</text>
        <dbReference type="Rhea" id="RHEA:36407"/>
        <dbReference type="ChEBI" id="CHEBI:15377"/>
        <dbReference type="ChEBI" id="CHEBI:17544"/>
        <dbReference type="ChEBI" id="CHEBI:30616"/>
        <dbReference type="ChEBI" id="CHEBI:33019"/>
        <dbReference type="ChEBI" id="CHEBI:57926"/>
        <dbReference type="ChEBI" id="CHEBI:73682"/>
        <dbReference type="EC" id="2.7.7.87"/>
    </reaction>
</comment>
<keyword evidence="18" id="KW-1185">Reference proteome</keyword>